<sequence>MKRFIDEKGTFEIKVPTTWKYSVKNGKVHTFQEYEIWKSDAFQLSTNLLDTEEKKKNFQRLIKYSTVEKIGELDFYKLPDSGDKEFTTKTWLKQFGDKSVIFTLTHPNNPDKDLDSRTILEKVEIVHSILKEFKLIEDGKSIDVINSYRFDMFLQGVGATALILSKAIENKAFIEATCLLANQIDALLRTGIVLKNQITNNNSEIEVEWIYQGLTDKKKSEKDIYKKALDLGIIDQPTFDELYVLYDDRNRVIHRFIISEITLAEVEEISYKYYQKQQVINKVIFDLESEQIRLNIGMTTVDNDKQNDEKNLDYIKGKIGKQNYFDKKK</sequence>
<protein>
    <submittedName>
        <fullName evidence="1">Uncharacterized protein</fullName>
    </submittedName>
</protein>
<dbReference type="OrthoDB" id="6810113at2"/>
<reference evidence="1 2" key="1">
    <citation type="submission" date="2019-05" db="EMBL/GenBank/DDBJ databases">
        <title>Dyadobacter AR-3-8 sp. nov., isolated from arctic soil.</title>
        <authorList>
            <person name="Chaudhary D.K."/>
        </authorList>
    </citation>
    <scope>NUCLEOTIDE SEQUENCE [LARGE SCALE GENOMIC DNA]</scope>
    <source>
        <strain evidence="1 2">AR-3-8</strain>
    </source>
</reference>
<evidence type="ECO:0000313" key="1">
    <source>
        <dbReference type="EMBL" id="TKT90392.1"/>
    </source>
</evidence>
<name>A0A4U6D016_9BACT</name>
<accession>A0A4U6D016</accession>
<comment type="caution">
    <text evidence="1">The sequence shown here is derived from an EMBL/GenBank/DDBJ whole genome shotgun (WGS) entry which is preliminary data.</text>
</comment>
<dbReference type="EMBL" id="SZVO01000010">
    <property type="protein sequence ID" value="TKT90392.1"/>
    <property type="molecule type" value="Genomic_DNA"/>
</dbReference>
<keyword evidence="2" id="KW-1185">Reference proteome</keyword>
<dbReference type="Proteomes" id="UP000304900">
    <property type="component" value="Unassembled WGS sequence"/>
</dbReference>
<dbReference type="RefSeq" id="WP_137342155.1">
    <property type="nucleotide sequence ID" value="NZ_BSQH01000036.1"/>
</dbReference>
<dbReference type="AlphaFoldDB" id="A0A4U6D016"/>
<proteinExistence type="predicted"/>
<gene>
    <name evidence="1" type="ORF">FDK13_21925</name>
</gene>
<organism evidence="1 2">
    <name type="scientific">Dyadobacter frigoris</name>
    <dbReference type="NCBI Taxonomy" id="2576211"/>
    <lineage>
        <taxon>Bacteria</taxon>
        <taxon>Pseudomonadati</taxon>
        <taxon>Bacteroidota</taxon>
        <taxon>Cytophagia</taxon>
        <taxon>Cytophagales</taxon>
        <taxon>Spirosomataceae</taxon>
        <taxon>Dyadobacter</taxon>
    </lineage>
</organism>
<evidence type="ECO:0000313" key="2">
    <source>
        <dbReference type="Proteomes" id="UP000304900"/>
    </source>
</evidence>